<dbReference type="Pfam" id="PF08207">
    <property type="entry name" value="EFP_N"/>
    <property type="match status" value="1"/>
</dbReference>
<dbReference type="Gene3D" id="2.30.30.30">
    <property type="match status" value="1"/>
</dbReference>
<evidence type="ECO:0000313" key="13">
    <source>
        <dbReference type="EMBL" id="SCY16908.1"/>
    </source>
</evidence>
<dbReference type="FunFam" id="2.30.30.30:FF:000003">
    <property type="entry name" value="Elongation factor P"/>
    <property type="match status" value="1"/>
</dbReference>
<comment type="pathway">
    <text evidence="2 8">Protein biosynthesis; polypeptide chain elongation.</text>
</comment>
<dbReference type="SUPFAM" id="SSF50249">
    <property type="entry name" value="Nucleic acid-binding proteins"/>
    <property type="match status" value="2"/>
</dbReference>
<comment type="PTM">
    <text evidence="8">May be beta-lysylated on the epsilon-amino group of Lys-33 by the combined action of EpmA and EpmB, and then hydroxylated on the C5 position of the same residue by EpmC (if this protein is present). Lysylation is critical for the stimulatory effect of EF-P on peptide-bond formation. The lysylation moiety may extend toward the peptidyltransferase center and stabilize the terminal 3-CCA end of the tRNA. Hydroxylation of the C5 position on Lys-33 may allow additional potential stabilizing hydrogen-bond interactions with the P-tRNA.</text>
</comment>
<feature type="domain" description="Translation elongation factor P/YeiP central" evidence="12">
    <location>
        <begin position="68"/>
        <end position="122"/>
    </location>
</feature>
<name>A0A0P9CAW6_9GAMM</name>
<keyword evidence="5 8" id="KW-0251">Elongation factor</keyword>
<dbReference type="Pfam" id="PF01132">
    <property type="entry name" value="EFP"/>
    <property type="match status" value="1"/>
</dbReference>
<dbReference type="InterPro" id="IPR020599">
    <property type="entry name" value="Transl_elong_fac_P/YeiP"/>
</dbReference>
<dbReference type="Gene3D" id="2.40.50.140">
    <property type="entry name" value="Nucleic acid-binding proteins"/>
    <property type="match status" value="2"/>
</dbReference>
<feature type="domain" description="Elongation factor P C-terminal" evidence="11">
    <location>
        <begin position="130"/>
        <end position="185"/>
    </location>
</feature>
<dbReference type="PIRSF" id="PIRSF005901">
    <property type="entry name" value="EF-P"/>
    <property type="match status" value="1"/>
</dbReference>
<dbReference type="SUPFAM" id="SSF50104">
    <property type="entry name" value="Translation proteins SH3-like domain"/>
    <property type="match status" value="1"/>
</dbReference>
<dbReference type="InterPro" id="IPR008991">
    <property type="entry name" value="Translation_prot_SH3-like_sf"/>
</dbReference>
<evidence type="ECO:0000256" key="6">
    <source>
        <dbReference type="ARBA" id="ARBA00022917"/>
    </source>
</evidence>
<dbReference type="GO" id="GO:0003746">
    <property type="term" value="F:translation elongation factor activity"/>
    <property type="evidence" value="ECO:0007669"/>
    <property type="project" value="UniProtKB-UniRule"/>
</dbReference>
<dbReference type="UniPathway" id="UPA00345"/>
<sequence>MKLEALQIRKGNIIEFEGGLWRVLKTEHTKPGKGGAFIQAELKNIETGTKTNHRFRSEEKVEKAVVEPRPMQFLYHDGAHYVFMDQETYDQVTIGEDVLEGSTDFLLPNTEVEVLFHNERPIGIELPKAVELKVVEAEPVVKGQTASASYKPAEVETGVTVMVPPFVESGDVIRVNPADGTYEDRVK</sequence>
<evidence type="ECO:0000256" key="7">
    <source>
        <dbReference type="ARBA" id="ARBA00023278"/>
    </source>
</evidence>
<dbReference type="InterPro" id="IPR001059">
    <property type="entry name" value="Transl_elong_P/YeiP_cen"/>
</dbReference>
<dbReference type="InterPro" id="IPR014722">
    <property type="entry name" value="Rib_uL2_dom2"/>
</dbReference>
<accession>A0A0P9CAW6</accession>
<proteinExistence type="inferred from homology"/>
<dbReference type="FunFam" id="2.40.50.140:FF:000004">
    <property type="entry name" value="Elongation factor P"/>
    <property type="match status" value="1"/>
</dbReference>
<evidence type="ECO:0000256" key="8">
    <source>
        <dbReference type="HAMAP-Rule" id="MF_00141"/>
    </source>
</evidence>
<dbReference type="STRING" id="381306.AN478_08260"/>
<protein>
    <recommendedName>
        <fullName evidence="8 9">Elongation factor P</fullName>
        <shortName evidence="8">EF-P</shortName>
    </recommendedName>
</protein>
<reference evidence="14" key="1">
    <citation type="submission" date="2016-10" db="EMBL/GenBank/DDBJ databases">
        <authorList>
            <person name="Varghese N."/>
        </authorList>
    </citation>
    <scope>NUCLEOTIDE SEQUENCE [LARGE SCALE GENOMIC DNA]</scope>
    <source>
        <strain evidence="14">HL 19</strain>
    </source>
</reference>
<comment type="subcellular location">
    <subcellularLocation>
        <location evidence="1 8">Cytoplasm</location>
    </subcellularLocation>
</comment>
<dbReference type="GO" id="GO:0043043">
    <property type="term" value="P:peptide biosynthetic process"/>
    <property type="evidence" value="ECO:0007669"/>
    <property type="project" value="InterPro"/>
</dbReference>
<dbReference type="EMBL" id="FMUN01000003">
    <property type="protein sequence ID" value="SCY16908.1"/>
    <property type="molecule type" value="Genomic_DNA"/>
</dbReference>
<dbReference type="AlphaFoldDB" id="A0A0P9CAW6"/>
<evidence type="ECO:0000256" key="2">
    <source>
        <dbReference type="ARBA" id="ARBA00004815"/>
    </source>
</evidence>
<dbReference type="Proteomes" id="UP000183104">
    <property type="component" value="Unassembled WGS sequence"/>
</dbReference>
<dbReference type="SMART" id="SM00841">
    <property type="entry name" value="Elong-fact-P_C"/>
    <property type="match status" value="1"/>
</dbReference>
<dbReference type="PATRIC" id="fig|381306.5.peg.296"/>
<dbReference type="InterPro" id="IPR013852">
    <property type="entry name" value="Transl_elong_P/YeiP_CS"/>
</dbReference>
<organism evidence="13 14">
    <name type="scientific">Thiohalorhabdus denitrificans</name>
    <dbReference type="NCBI Taxonomy" id="381306"/>
    <lineage>
        <taxon>Bacteria</taxon>
        <taxon>Pseudomonadati</taxon>
        <taxon>Pseudomonadota</taxon>
        <taxon>Gammaproteobacteria</taxon>
        <taxon>Thiohalorhabdales</taxon>
        <taxon>Thiohalorhabdaceae</taxon>
        <taxon>Thiohalorhabdus</taxon>
    </lineage>
</organism>
<dbReference type="SMART" id="SM01185">
    <property type="entry name" value="EFP"/>
    <property type="match status" value="1"/>
</dbReference>
<comment type="function">
    <text evidence="8">Involved in peptide bond synthesis. Alleviates ribosome stalling that occurs when 3 or more consecutive Pro residues or the sequence PPG is present in a protein, possibly by augmenting the peptidyl transferase activity of the ribosome. Modification of Lys-33 is required for alleviation.</text>
</comment>
<dbReference type="NCBIfam" id="TIGR00038">
    <property type="entry name" value="efp"/>
    <property type="match status" value="1"/>
</dbReference>
<evidence type="ECO:0000256" key="10">
    <source>
        <dbReference type="RuleBase" id="RU004389"/>
    </source>
</evidence>
<evidence type="ECO:0000256" key="4">
    <source>
        <dbReference type="ARBA" id="ARBA00022490"/>
    </source>
</evidence>
<keyword evidence="4 8" id="KW-0963">Cytoplasm</keyword>
<dbReference type="Pfam" id="PF09285">
    <property type="entry name" value="Elong-fact-P_C"/>
    <property type="match status" value="1"/>
</dbReference>
<dbReference type="InterPro" id="IPR015365">
    <property type="entry name" value="Elong-fact-P_C"/>
</dbReference>
<dbReference type="NCBIfam" id="NF001810">
    <property type="entry name" value="PRK00529.1"/>
    <property type="match status" value="1"/>
</dbReference>
<dbReference type="PANTHER" id="PTHR30053:SF14">
    <property type="entry name" value="TRANSLATION ELONGATION FACTOR KOW-LIKE DOMAIN-CONTAINING PROTEIN"/>
    <property type="match status" value="1"/>
</dbReference>
<dbReference type="CDD" id="cd04470">
    <property type="entry name" value="S1_EF-P_repeat_1"/>
    <property type="match status" value="1"/>
</dbReference>
<keyword evidence="14" id="KW-1185">Reference proteome</keyword>
<dbReference type="InterPro" id="IPR013185">
    <property type="entry name" value="Transl_elong_KOW-like"/>
</dbReference>
<evidence type="ECO:0000259" key="11">
    <source>
        <dbReference type="SMART" id="SM00841"/>
    </source>
</evidence>
<dbReference type="OrthoDB" id="9801844at2"/>
<evidence type="ECO:0000259" key="12">
    <source>
        <dbReference type="SMART" id="SM01185"/>
    </source>
</evidence>
<dbReference type="InterPro" id="IPR011768">
    <property type="entry name" value="Transl_elongation_fac_P"/>
</dbReference>
<gene>
    <name evidence="8" type="primary">efp</name>
    <name evidence="13" type="ORF">SAMN05661077_1419</name>
</gene>
<comment type="similarity">
    <text evidence="3 8 10">Belongs to the elongation factor P family.</text>
</comment>
<dbReference type="GO" id="GO:0005829">
    <property type="term" value="C:cytosol"/>
    <property type="evidence" value="ECO:0007669"/>
    <property type="project" value="UniProtKB-ARBA"/>
</dbReference>
<feature type="modified residue" description="N6-(3,6-diaminohexanoyl)-5-hydroxylysine" evidence="8">
    <location>
        <position position="33"/>
    </location>
</feature>
<evidence type="ECO:0000256" key="1">
    <source>
        <dbReference type="ARBA" id="ARBA00004496"/>
    </source>
</evidence>
<evidence type="ECO:0000256" key="3">
    <source>
        <dbReference type="ARBA" id="ARBA00009479"/>
    </source>
</evidence>
<dbReference type="RefSeq" id="WP_054966137.1">
    <property type="nucleotide sequence ID" value="NZ_FMUN01000003.1"/>
</dbReference>
<keyword evidence="7 8" id="KW-0379">Hydroxylation</keyword>
<dbReference type="HAMAP" id="MF_00141">
    <property type="entry name" value="EF_P"/>
    <property type="match status" value="1"/>
</dbReference>
<dbReference type="InterPro" id="IPR012340">
    <property type="entry name" value="NA-bd_OB-fold"/>
</dbReference>
<dbReference type="CDD" id="cd05794">
    <property type="entry name" value="S1_EF-P_repeat_2"/>
    <property type="match status" value="1"/>
</dbReference>
<dbReference type="FunFam" id="2.40.50.140:FF:000009">
    <property type="entry name" value="Elongation factor P"/>
    <property type="match status" value="1"/>
</dbReference>
<dbReference type="PANTHER" id="PTHR30053">
    <property type="entry name" value="ELONGATION FACTOR P"/>
    <property type="match status" value="1"/>
</dbReference>
<evidence type="ECO:0000256" key="9">
    <source>
        <dbReference type="NCBIfam" id="TIGR00038"/>
    </source>
</evidence>
<dbReference type="PROSITE" id="PS01275">
    <property type="entry name" value="EFP"/>
    <property type="match status" value="1"/>
</dbReference>
<keyword evidence="6 8" id="KW-0648">Protein biosynthesis</keyword>
<evidence type="ECO:0000313" key="14">
    <source>
        <dbReference type="Proteomes" id="UP000183104"/>
    </source>
</evidence>
<evidence type="ECO:0000256" key="5">
    <source>
        <dbReference type="ARBA" id="ARBA00022768"/>
    </source>
</evidence>